<gene>
    <name evidence="1" type="ORF">OYT1_ch2265</name>
</gene>
<sequence length="53" mass="5827">MTTHIPSTYNPSIAHIEDADGNVFQALNETGDDWDEAATLAQREAFYASKGQK</sequence>
<protein>
    <submittedName>
        <fullName evidence="1">Uncharacterized protein</fullName>
    </submittedName>
</protein>
<organism evidence="1 2">
    <name type="scientific">Ferriphaselus amnicola</name>
    <dbReference type="NCBI Taxonomy" id="1188319"/>
    <lineage>
        <taxon>Bacteria</taxon>
        <taxon>Pseudomonadati</taxon>
        <taxon>Pseudomonadota</taxon>
        <taxon>Betaproteobacteria</taxon>
        <taxon>Nitrosomonadales</taxon>
        <taxon>Gallionellaceae</taxon>
        <taxon>Ferriphaselus</taxon>
    </lineage>
</organism>
<evidence type="ECO:0000313" key="1">
    <source>
        <dbReference type="EMBL" id="BBE51781.1"/>
    </source>
</evidence>
<dbReference type="EMBL" id="AP018738">
    <property type="protein sequence ID" value="BBE51781.1"/>
    <property type="molecule type" value="Genomic_DNA"/>
</dbReference>
<dbReference type="STRING" id="1188319.OYT1_01592"/>
<keyword evidence="2" id="KW-1185">Reference proteome</keyword>
<dbReference type="Proteomes" id="UP000033070">
    <property type="component" value="Chromosome"/>
</dbReference>
<dbReference type="KEGG" id="fam:OYT1_ch2265"/>
<reference evidence="1 2" key="1">
    <citation type="submission" date="2018-06" db="EMBL/GenBank/DDBJ databases">
        <title>OYT1 Genome Sequencing.</title>
        <authorList>
            <person name="Kato S."/>
            <person name="Itoh T."/>
            <person name="Ohkuma M."/>
        </authorList>
    </citation>
    <scope>NUCLEOTIDE SEQUENCE [LARGE SCALE GENOMIC DNA]</scope>
    <source>
        <strain evidence="1 2">OYT1</strain>
    </source>
</reference>
<name>A0A2Z6GDS7_9PROT</name>
<dbReference type="AlphaFoldDB" id="A0A2Z6GDS7"/>
<accession>A0A2Z6GDS7</accession>
<evidence type="ECO:0000313" key="2">
    <source>
        <dbReference type="Proteomes" id="UP000033070"/>
    </source>
</evidence>
<dbReference type="RefSeq" id="WP_172588548.1">
    <property type="nucleotide sequence ID" value="NZ_AP018738.1"/>
</dbReference>
<proteinExistence type="predicted"/>